<reference evidence="2 3" key="1">
    <citation type="submission" date="2023-02" db="EMBL/GenBank/DDBJ databases">
        <title>Study of novel species of the Microbacterium genus.</title>
        <authorList>
            <person name="Arroyo-Herrera I."/>
            <person name="Roman-Ponce B."/>
            <person name="Vasquez-Murrieta M.S."/>
        </authorList>
    </citation>
    <scope>NUCLEOTIDE SEQUENCE [LARGE SCALE GENOMIC DNA]</scope>
    <source>
        <strain evidence="2 3">NE1TT3</strain>
    </source>
</reference>
<dbReference type="Pfam" id="PF03167">
    <property type="entry name" value="UDG"/>
    <property type="match status" value="1"/>
</dbReference>
<dbReference type="EMBL" id="JAQZCI010000001">
    <property type="protein sequence ID" value="MDD7961400.1"/>
    <property type="molecule type" value="Genomic_DNA"/>
</dbReference>
<protein>
    <submittedName>
        <fullName evidence="2">Uracil-DNA glycosylase family protein</fullName>
    </submittedName>
</protein>
<evidence type="ECO:0000313" key="2">
    <source>
        <dbReference type="EMBL" id="MDD7961400.1"/>
    </source>
</evidence>
<dbReference type="RefSeq" id="WP_274263904.1">
    <property type="nucleotide sequence ID" value="NZ_JAQZCI010000001.1"/>
</dbReference>
<name>A0ABT5SFW5_9MICO</name>
<dbReference type="InterPro" id="IPR036895">
    <property type="entry name" value="Uracil-DNA_glycosylase-like_sf"/>
</dbReference>
<evidence type="ECO:0000313" key="3">
    <source>
        <dbReference type="Proteomes" id="UP001218170"/>
    </source>
</evidence>
<dbReference type="SUPFAM" id="SSF52141">
    <property type="entry name" value="Uracil-DNA glycosylase-like"/>
    <property type="match status" value="1"/>
</dbReference>
<gene>
    <name evidence="2" type="ORF">PUW80_03440</name>
</gene>
<sequence length="183" mass="19832">MTELMGYQAREDWMGREVLTLADVWPDEPRAMIVGLNPAPSSVDAGHYYQGQVGQGQLRKLAAAGLFQAPSGRYFEGAALAAGVGFTDIVKRPSRGEGDVGADEIRFGSGQLADNLQSRGVQLIVCVFRHPVKVLLGTEGVPGMQAKRTSWGARVFRMPGPFDKRENVERVMSELSAHLDSGE</sequence>
<accession>A0ABT5SFW5</accession>
<keyword evidence="3" id="KW-1185">Reference proteome</keyword>
<evidence type="ECO:0000259" key="1">
    <source>
        <dbReference type="Pfam" id="PF03167"/>
    </source>
</evidence>
<dbReference type="Gene3D" id="3.40.470.10">
    <property type="entry name" value="Uracil-DNA glycosylase-like domain"/>
    <property type="match status" value="1"/>
</dbReference>
<proteinExistence type="predicted"/>
<organism evidence="2 3">
    <name type="scientific">Microbacterium thalli</name>
    <dbReference type="NCBI Taxonomy" id="3027921"/>
    <lineage>
        <taxon>Bacteria</taxon>
        <taxon>Bacillati</taxon>
        <taxon>Actinomycetota</taxon>
        <taxon>Actinomycetes</taxon>
        <taxon>Micrococcales</taxon>
        <taxon>Microbacteriaceae</taxon>
        <taxon>Microbacterium</taxon>
    </lineage>
</organism>
<comment type="caution">
    <text evidence="2">The sequence shown here is derived from an EMBL/GenBank/DDBJ whole genome shotgun (WGS) entry which is preliminary data.</text>
</comment>
<feature type="domain" description="Uracil-DNA glycosylase-like" evidence="1">
    <location>
        <begin position="26"/>
        <end position="140"/>
    </location>
</feature>
<dbReference type="Proteomes" id="UP001218170">
    <property type="component" value="Unassembled WGS sequence"/>
</dbReference>
<dbReference type="InterPro" id="IPR005122">
    <property type="entry name" value="Uracil-DNA_glycosylase-like"/>
</dbReference>